<organism evidence="13 14">
    <name type="scientific">Drosophila albomicans</name>
    <name type="common">Fruit fly</name>
    <dbReference type="NCBI Taxonomy" id="7291"/>
    <lineage>
        <taxon>Eukaryota</taxon>
        <taxon>Metazoa</taxon>
        <taxon>Ecdysozoa</taxon>
        <taxon>Arthropoda</taxon>
        <taxon>Hexapoda</taxon>
        <taxon>Insecta</taxon>
        <taxon>Pterygota</taxon>
        <taxon>Neoptera</taxon>
        <taxon>Endopterygota</taxon>
        <taxon>Diptera</taxon>
        <taxon>Brachycera</taxon>
        <taxon>Muscomorpha</taxon>
        <taxon>Ephydroidea</taxon>
        <taxon>Drosophilidae</taxon>
        <taxon>Drosophila</taxon>
    </lineage>
</organism>
<evidence type="ECO:0000256" key="10">
    <source>
        <dbReference type="ARBA" id="ARBA00047764"/>
    </source>
</evidence>
<feature type="domain" description="Adenosine deaminase" evidence="11">
    <location>
        <begin position="185"/>
        <end position="483"/>
    </location>
</feature>
<keyword evidence="13" id="KW-1185">Reference proteome</keyword>
<dbReference type="EC" id="3.5.4.4" evidence="4"/>
<protein>
    <recommendedName>
        <fullName evidence="5">Adenosine deaminase</fullName>
        <ecNumber evidence="4">3.5.4.4</ecNumber>
    </recommendedName>
</protein>
<evidence type="ECO:0000256" key="8">
    <source>
        <dbReference type="ARBA" id="ARBA00022729"/>
    </source>
</evidence>
<gene>
    <name evidence="14" type="primary">LOC117571230</name>
</gene>
<dbReference type="Pfam" id="PF08451">
    <property type="entry name" value="A_deaminase_N"/>
    <property type="match status" value="1"/>
</dbReference>
<evidence type="ECO:0000259" key="12">
    <source>
        <dbReference type="Pfam" id="PF08451"/>
    </source>
</evidence>
<evidence type="ECO:0000256" key="4">
    <source>
        <dbReference type="ARBA" id="ARBA00012784"/>
    </source>
</evidence>
<dbReference type="InterPro" id="IPR006330">
    <property type="entry name" value="Ado/ade_deaminase"/>
</dbReference>
<comment type="subcellular location">
    <subcellularLocation>
        <location evidence="2">Secreted</location>
    </subcellularLocation>
</comment>
<dbReference type="AlphaFoldDB" id="A0A6P8X8J3"/>
<evidence type="ECO:0000256" key="7">
    <source>
        <dbReference type="ARBA" id="ARBA00022723"/>
    </source>
</evidence>
<dbReference type="GO" id="GO:0046872">
    <property type="term" value="F:metal ion binding"/>
    <property type="evidence" value="ECO:0007669"/>
    <property type="project" value="UniProtKB-KW"/>
</dbReference>
<keyword evidence="9" id="KW-0378">Hydrolase</keyword>
<dbReference type="InterPro" id="IPR001365">
    <property type="entry name" value="A_deaminase_dom"/>
</dbReference>
<reference evidence="14" key="1">
    <citation type="submission" date="2025-08" db="UniProtKB">
        <authorList>
            <consortium name="RefSeq"/>
        </authorList>
    </citation>
    <scope>IDENTIFICATION</scope>
    <source>
        <strain evidence="14">15112-1751.03</strain>
        <tissue evidence="14">Whole Adult</tissue>
    </source>
</reference>
<dbReference type="InterPro" id="IPR013659">
    <property type="entry name" value="A_deaminase_N"/>
</dbReference>
<comment type="similarity">
    <text evidence="3">Belongs to the metallo-dependent hydrolases superfamily. Adenosine and AMP deaminases family. ADGF subfamily.</text>
</comment>
<dbReference type="PANTHER" id="PTHR11409">
    <property type="entry name" value="ADENOSINE DEAMINASE"/>
    <property type="match status" value="1"/>
</dbReference>
<dbReference type="CTD" id="36627"/>
<dbReference type="PANTHER" id="PTHR11409:SF39">
    <property type="entry name" value="ADENOSINE DEAMINASE 2"/>
    <property type="match status" value="1"/>
</dbReference>
<dbReference type="OrthoDB" id="7202371at2759"/>
<dbReference type="InterPro" id="IPR006331">
    <property type="entry name" value="ADGF"/>
</dbReference>
<dbReference type="InterPro" id="IPR032466">
    <property type="entry name" value="Metal_Hydrolase"/>
</dbReference>
<dbReference type="GO" id="GO:0046103">
    <property type="term" value="P:inosine biosynthetic process"/>
    <property type="evidence" value="ECO:0007669"/>
    <property type="project" value="TreeGrafter"/>
</dbReference>
<evidence type="ECO:0000313" key="14">
    <source>
        <dbReference type="RefSeq" id="XP_034109169.1"/>
    </source>
</evidence>
<dbReference type="FunFam" id="3.20.20.140:FF:000017">
    <property type="entry name" value="Adenosine deaminase 2"/>
    <property type="match status" value="1"/>
</dbReference>
<keyword evidence="6" id="KW-0964">Secreted</keyword>
<evidence type="ECO:0000256" key="5">
    <source>
        <dbReference type="ARBA" id="ARBA00018099"/>
    </source>
</evidence>
<feature type="domain" description="Adenosine/AMP deaminase N-terminal" evidence="12">
    <location>
        <begin position="18"/>
        <end position="95"/>
    </location>
</feature>
<dbReference type="Proteomes" id="UP000515160">
    <property type="component" value="Chromosome 3"/>
</dbReference>
<keyword evidence="7" id="KW-0479">Metal-binding</keyword>
<dbReference type="GeneID" id="117571230"/>
<evidence type="ECO:0000259" key="11">
    <source>
        <dbReference type="Pfam" id="PF00962"/>
    </source>
</evidence>
<dbReference type="RefSeq" id="XP_034109169.1">
    <property type="nucleotide sequence ID" value="XM_034253278.2"/>
</dbReference>
<evidence type="ECO:0000313" key="13">
    <source>
        <dbReference type="Proteomes" id="UP000515160"/>
    </source>
</evidence>
<dbReference type="Pfam" id="PF00962">
    <property type="entry name" value="A_deaminase"/>
    <property type="match status" value="1"/>
</dbReference>
<evidence type="ECO:0000256" key="9">
    <source>
        <dbReference type="ARBA" id="ARBA00022801"/>
    </source>
</evidence>
<sequence length="509" mass="59070">MLPQIAKFFGPTNLRNCSPDSYRKLREIICKFEQGAILGNDIQLTDKEIKVNDTIMCLKMDEYNRGVEDPNQFVPGYHIFKRLNDIEKSPLFQLLRKMPKGGALKTHDFSMCSTNFLIDLTYRKHLWACTVNDGCKIVQFLFSKDKPKKMLHEGGKWETMDEIRDRRGEENVRKKLKMLFSMYPLSKIQSNDKAWDHMMGIFALIDGILNYYPIWGEYYYNALKEFNEDGVQYVEVRSLLKRLYCLGGERLPAKETLQVYNDELKNFKADNPDFIDSKIIYSPLRHTTPDKIKGHVKACTKLNKEFPNLLIGFDLVGQETMKYPLKMFVNELLKMPPHIEFYFHAGQTNLYGSPLDENLIDAVLLGTRRIGHAYAITKHPLVMQLAKRFGIAIEVCPICNQVLQLGADYRNHPAATLIANDIPFVLSSGNPSFWRTKPLSHDFYMAFLGIAPRNADLKFLKRTAKNSIRHSALSDEEKANAMQKWKTKWEKWIDWTIENTEKILEKPNE</sequence>
<dbReference type="SUPFAM" id="SSF51556">
    <property type="entry name" value="Metallo-dependent hydrolases"/>
    <property type="match status" value="1"/>
</dbReference>
<evidence type="ECO:0000256" key="6">
    <source>
        <dbReference type="ARBA" id="ARBA00022525"/>
    </source>
</evidence>
<dbReference type="GO" id="GO:0005615">
    <property type="term" value="C:extracellular space"/>
    <property type="evidence" value="ECO:0007669"/>
    <property type="project" value="InterPro"/>
</dbReference>
<evidence type="ECO:0000256" key="2">
    <source>
        <dbReference type="ARBA" id="ARBA00004613"/>
    </source>
</evidence>
<dbReference type="GO" id="GO:0004000">
    <property type="term" value="F:adenosine deaminase activity"/>
    <property type="evidence" value="ECO:0007669"/>
    <property type="project" value="InterPro"/>
</dbReference>
<accession>A0A6P8X8J3</accession>
<dbReference type="NCBIfam" id="TIGR01431">
    <property type="entry name" value="adm_rel"/>
    <property type="match status" value="1"/>
</dbReference>
<dbReference type="GO" id="GO:0006154">
    <property type="term" value="P:adenosine catabolic process"/>
    <property type="evidence" value="ECO:0007669"/>
    <property type="project" value="InterPro"/>
</dbReference>
<comment type="catalytic activity">
    <reaction evidence="10">
        <text>adenosine + H2O + H(+) = inosine + NH4(+)</text>
        <dbReference type="Rhea" id="RHEA:24408"/>
        <dbReference type="ChEBI" id="CHEBI:15377"/>
        <dbReference type="ChEBI" id="CHEBI:15378"/>
        <dbReference type="ChEBI" id="CHEBI:16335"/>
        <dbReference type="ChEBI" id="CHEBI:17596"/>
        <dbReference type="ChEBI" id="CHEBI:28938"/>
        <dbReference type="EC" id="3.5.4.4"/>
    </reaction>
</comment>
<comment type="cofactor">
    <cofactor evidence="1">
        <name>Zn(2+)</name>
        <dbReference type="ChEBI" id="CHEBI:29105"/>
    </cofactor>
</comment>
<keyword evidence="8" id="KW-0732">Signal</keyword>
<evidence type="ECO:0000256" key="3">
    <source>
        <dbReference type="ARBA" id="ARBA00006083"/>
    </source>
</evidence>
<name>A0A6P8X8J3_DROAB</name>
<evidence type="ECO:0000256" key="1">
    <source>
        <dbReference type="ARBA" id="ARBA00001947"/>
    </source>
</evidence>
<proteinExistence type="inferred from homology"/>
<dbReference type="Gene3D" id="3.20.20.140">
    <property type="entry name" value="Metal-dependent hydrolases"/>
    <property type="match status" value="1"/>
</dbReference>